<evidence type="ECO:0000256" key="8">
    <source>
        <dbReference type="ARBA" id="ARBA00032200"/>
    </source>
</evidence>
<evidence type="ECO:0000256" key="6">
    <source>
        <dbReference type="ARBA" id="ARBA00023065"/>
    </source>
</evidence>
<evidence type="ECO:0000256" key="7">
    <source>
        <dbReference type="ARBA" id="ARBA00023136"/>
    </source>
</evidence>
<dbReference type="EMBL" id="JADZSC010000001">
    <property type="protein sequence ID" value="MBH0229700.1"/>
    <property type="molecule type" value="Genomic_DNA"/>
</dbReference>
<dbReference type="Gene3D" id="1.20.20.10">
    <property type="entry name" value="F1F0 ATP synthase subunit C"/>
    <property type="match status" value="1"/>
</dbReference>
<dbReference type="GO" id="GO:0033177">
    <property type="term" value="C:proton-transporting two-sector ATPase complex, proton-transporting domain"/>
    <property type="evidence" value="ECO:0007669"/>
    <property type="project" value="InterPro"/>
</dbReference>
<evidence type="ECO:0000256" key="5">
    <source>
        <dbReference type="ARBA" id="ARBA00022989"/>
    </source>
</evidence>
<accession>A0A931HTZ0</accession>
<dbReference type="Pfam" id="PF00137">
    <property type="entry name" value="ATP-synt_C"/>
    <property type="match status" value="1"/>
</dbReference>
<evidence type="ECO:0000313" key="13">
    <source>
        <dbReference type="Proteomes" id="UP000614490"/>
    </source>
</evidence>
<evidence type="ECO:0000256" key="10">
    <source>
        <dbReference type="SAM" id="Phobius"/>
    </source>
</evidence>
<keyword evidence="6" id="KW-0813">Transport</keyword>
<feature type="transmembrane region" description="Helical" evidence="10">
    <location>
        <begin position="7"/>
        <end position="30"/>
    </location>
</feature>
<gene>
    <name evidence="12" type="ORF">H0267_05670</name>
</gene>
<comment type="subcellular location">
    <subcellularLocation>
        <location evidence="1">Membrane</location>
        <topology evidence="1">Multi-pass membrane protein</topology>
    </subcellularLocation>
</comment>
<dbReference type="InterPro" id="IPR000454">
    <property type="entry name" value="ATP_synth_F0_csu"/>
</dbReference>
<proteinExistence type="inferred from homology"/>
<keyword evidence="3 10" id="KW-0812">Transmembrane</keyword>
<dbReference type="AlphaFoldDB" id="A0A931HTZ0"/>
<keyword evidence="7 10" id="KW-0472">Membrane</keyword>
<feature type="transmembrane region" description="Helical" evidence="10">
    <location>
        <begin position="50"/>
        <end position="74"/>
    </location>
</feature>
<evidence type="ECO:0000256" key="9">
    <source>
        <dbReference type="ARBA" id="ARBA00032887"/>
    </source>
</evidence>
<name>A0A931HTZ0_9BACI</name>
<keyword evidence="5 10" id="KW-1133">Transmembrane helix</keyword>
<dbReference type="GO" id="GO:0015986">
    <property type="term" value="P:proton motive force-driven ATP synthesis"/>
    <property type="evidence" value="ECO:0007669"/>
    <property type="project" value="InterPro"/>
</dbReference>
<keyword evidence="4" id="KW-0375">Hydrogen ion transport</keyword>
<evidence type="ECO:0000259" key="11">
    <source>
        <dbReference type="Pfam" id="PF00137"/>
    </source>
</evidence>
<dbReference type="SUPFAM" id="SSF81333">
    <property type="entry name" value="F1F0 ATP synthase subunit C"/>
    <property type="match status" value="1"/>
</dbReference>
<evidence type="ECO:0000256" key="1">
    <source>
        <dbReference type="ARBA" id="ARBA00004141"/>
    </source>
</evidence>
<evidence type="ECO:0000256" key="2">
    <source>
        <dbReference type="ARBA" id="ARBA00006704"/>
    </source>
</evidence>
<sequence>MRGLQNYSFCAALLILGLAGIGIGIGISGGRAIEAVGRQPFIGGELTQFYVQYILLPEFLLALVLVSFAVYFLLKDVWNKDE</sequence>
<organism evidence="12 13">
    <name type="scientific">Halobacillus yeomjeoni</name>
    <dbReference type="NCBI Taxonomy" id="311194"/>
    <lineage>
        <taxon>Bacteria</taxon>
        <taxon>Bacillati</taxon>
        <taxon>Bacillota</taxon>
        <taxon>Bacilli</taxon>
        <taxon>Bacillales</taxon>
        <taxon>Bacillaceae</taxon>
        <taxon>Halobacillus</taxon>
    </lineage>
</organism>
<reference evidence="12 13" key="1">
    <citation type="journal article" date="2005" name="Int. J. Syst. Evol. Microbiol.">
        <title>Halobacillus yeomjeoni sp. nov., isolated from a marine solar saltern in Korea.</title>
        <authorList>
            <person name="Yoon J.H."/>
            <person name="Kang S.J."/>
            <person name="Lee C.H."/>
            <person name="Oh H.W."/>
            <person name="Oh T.K."/>
        </authorList>
    </citation>
    <scope>NUCLEOTIDE SEQUENCE [LARGE SCALE GENOMIC DNA]</scope>
    <source>
        <strain evidence="12 13">KCTC 3957</strain>
    </source>
</reference>
<dbReference type="PRINTS" id="PR00124">
    <property type="entry name" value="ATPASEC"/>
</dbReference>
<dbReference type="InterPro" id="IPR002379">
    <property type="entry name" value="ATPase_proteolipid_c-like_dom"/>
</dbReference>
<dbReference type="GO" id="GO:0045259">
    <property type="term" value="C:proton-transporting ATP synthase complex"/>
    <property type="evidence" value="ECO:0007669"/>
    <property type="project" value="InterPro"/>
</dbReference>
<keyword evidence="13" id="KW-1185">Reference proteome</keyword>
<dbReference type="Proteomes" id="UP000614490">
    <property type="component" value="Unassembled WGS sequence"/>
</dbReference>
<dbReference type="InterPro" id="IPR038662">
    <property type="entry name" value="ATP_synth_F0_csu_sf"/>
</dbReference>
<evidence type="ECO:0000256" key="4">
    <source>
        <dbReference type="ARBA" id="ARBA00022781"/>
    </source>
</evidence>
<evidence type="ECO:0000256" key="3">
    <source>
        <dbReference type="ARBA" id="ARBA00022692"/>
    </source>
</evidence>
<keyword evidence="6" id="KW-0406">Ion transport</keyword>
<evidence type="ECO:0000313" key="12">
    <source>
        <dbReference type="EMBL" id="MBH0229700.1"/>
    </source>
</evidence>
<dbReference type="RefSeq" id="WP_197316293.1">
    <property type="nucleotide sequence ID" value="NZ_JADZSC010000001.1"/>
</dbReference>
<comment type="caution">
    <text evidence="12">The sequence shown here is derived from an EMBL/GenBank/DDBJ whole genome shotgun (WGS) entry which is preliminary data.</text>
</comment>
<dbReference type="GO" id="GO:0015078">
    <property type="term" value="F:proton transmembrane transporter activity"/>
    <property type="evidence" value="ECO:0007669"/>
    <property type="project" value="InterPro"/>
</dbReference>
<comment type="similarity">
    <text evidence="2">Belongs to the ATPase C chain family.</text>
</comment>
<protein>
    <recommendedName>
        <fullName evidence="8">ATP synthase F(0) sector subunit c</fullName>
    </recommendedName>
    <alternativeName>
        <fullName evidence="9">F-type ATPase subunit c</fullName>
    </alternativeName>
</protein>
<feature type="domain" description="V-ATPase proteolipid subunit C-like" evidence="11">
    <location>
        <begin position="11"/>
        <end position="74"/>
    </location>
</feature>
<dbReference type="InterPro" id="IPR035921">
    <property type="entry name" value="F/V-ATP_Csub_sf"/>
</dbReference>